<comment type="caution">
    <text evidence="2">The sequence shown here is derived from an EMBL/GenBank/DDBJ whole genome shotgun (WGS) entry which is preliminary data.</text>
</comment>
<feature type="signal peptide" evidence="1">
    <location>
        <begin position="1"/>
        <end position="22"/>
    </location>
</feature>
<keyword evidence="1" id="KW-0732">Signal</keyword>
<feature type="chain" id="PRO_5046073222" description="Secreted protein" evidence="1">
    <location>
        <begin position="23"/>
        <end position="117"/>
    </location>
</feature>
<evidence type="ECO:0000313" key="2">
    <source>
        <dbReference type="EMBL" id="MCE7010144.1"/>
    </source>
</evidence>
<dbReference type="Proteomes" id="UP001521150">
    <property type="component" value="Unassembled WGS sequence"/>
</dbReference>
<evidence type="ECO:0000256" key="1">
    <source>
        <dbReference type="SAM" id="SignalP"/>
    </source>
</evidence>
<reference evidence="2 3" key="1">
    <citation type="submission" date="2021-12" db="EMBL/GenBank/DDBJ databases">
        <title>Genome sequence of Kibdelosporangium philippinense ATCC 49844.</title>
        <authorList>
            <person name="Fedorov E.A."/>
            <person name="Omeragic M."/>
            <person name="Shalygina K.F."/>
            <person name="Maclea K.S."/>
        </authorList>
    </citation>
    <scope>NUCLEOTIDE SEQUENCE [LARGE SCALE GENOMIC DNA]</scope>
    <source>
        <strain evidence="2 3">ATCC 49844</strain>
    </source>
</reference>
<sequence>MLRSMKRAAVLGVIAASVLAMAPAASGSVPTGRTCKKEPICEIEIDIFPGGTLSIDADAHGTGRASWAVDHGMQPVCSTGFDAAAPPQSWVCHNVPAGHLRAVVSGGSNPLNIGLRW</sequence>
<evidence type="ECO:0008006" key="4">
    <source>
        <dbReference type="Google" id="ProtNLM"/>
    </source>
</evidence>
<keyword evidence="3" id="KW-1185">Reference proteome</keyword>
<organism evidence="2 3">
    <name type="scientific">Kibdelosporangium philippinense</name>
    <dbReference type="NCBI Taxonomy" id="211113"/>
    <lineage>
        <taxon>Bacteria</taxon>
        <taxon>Bacillati</taxon>
        <taxon>Actinomycetota</taxon>
        <taxon>Actinomycetes</taxon>
        <taxon>Pseudonocardiales</taxon>
        <taxon>Pseudonocardiaceae</taxon>
        <taxon>Kibdelosporangium</taxon>
    </lineage>
</organism>
<dbReference type="RefSeq" id="WP_233731597.1">
    <property type="nucleotide sequence ID" value="NZ_JAJVCN010000004.1"/>
</dbReference>
<dbReference type="EMBL" id="JAJVCN010000004">
    <property type="protein sequence ID" value="MCE7010144.1"/>
    <property type="molecule type" value="Genomic_DNA"/>
</dbReference>
<name>A0ABS8ZQW7_9PSEU</name>
<accession>A0ABS8ZQW7</accession>
<proteinExistence type="predicted"/>
<evidence type="ECO:0000313" key="3">
    <source>
        <dbReference type="Proteomes" id="UP001521150"/>
    </source>
</evidence>
<protein>
    <recommendedName>
        <fullName evidence="4">Secreted protein</fullName>
    </recommendedName>
</protein>
<gene>
    <name evidence="2" type="ORF">LWC34_46185</name>
</gene>